<feature type="transmembrane region" description="Helical" evidence="1">
    <location>
        <begin position="105"/>
        <end position="127"/>
    </location>
</feature>
<feature type="transmembrane region" description="Helical" evidence="1">
    <location>
        <begin position="228"/>
        <end position="251"/>
    </location>
</feature>
<evidence type="ECO:0000256" key="1">
    <source>
        <dbReference type="SAM" id="Phobius"/>
    </source>
</evidence>
<feature type="transmembrane region" description="Helical" evidence="1">
    <location>
        <begin position="34"/>
        <end position="51"/>
    </location>
</feature>
<comment type="caution">
    <text evidence="3">The sequence shown here is derived from an EMBL/GenBank/DDBJ whole genome shotgun (WGS) entry which is preliminary data.</text>
</comment>
<feature type="transmembrane region" description="Helical" evidence="1">
    <location>
        <begin position="263"/>
        <end position="283"/>
    </location>
</feature>
<gene>
    <name evidence="3" type="ORF">G443_004498</name>
</gene>
<name>A0ABT1JQ14_ACTCY</name>
<dbReference type="InterPro" id="IPR046675">
    <property type="entry name" value="DUF6545"/>
</dbReference>
<sequence length="415" mass="46292">MRDAIQLLVIAVVLSGGVLKLLHLRRSESEHRAALRAMCLGLIALSVALVLELDAVTPALVEALGWEYSYALRHTPVLVAIFAWRVFFLCWVWEAGPTRDRRVRAHLWVLLGVLAARWLIAVLSPVGDAHAALTSDWSQAPWSAAGMLLYACYMGLTALGVTYLTIVWARDPGTRPWTRRGLRFITAGSIVALAYLVHKVVFMVAVLAGWQPGYDQYQLEWVLIATSALLHGIGTLMPLVASGVPAAIRLARHRAAYRRLGPLWLALTSARPGVVLCLAPAWVPERFRHLWDAVNLRHLDLRLYHRVVECWDVLVALHGHMDTRLRDRAYAEAVAAGEDAESAEAIAEAVMIRAALRRDEDDHRFVEEAARPGRRDRQETLADDIGWWQRVGRAWHHPVTRQLSGRLSPSPVPTG</sequence>
<dbReference type="Proteomes" id="UP000791080">
    <property type="component" value="Unassembled WGS sequence"/>
</dbReference>
<keyword evidence="1" id="KW-1133">Transmembrane helix</keyword>
<evidence type="ECO:0000259" key="2">
    <source>
        <dbReference type="Pfam" id="PF20182"/>
    </source>
</evidence>
<organism evidence="3 4">
    <name type="scientific">Actinoalloteichus caeruleus DSM 43889</name>
    <dbReference type="NCBI Taxonomy" id="1120930"/>
    <lineage>
        <taxon>Bacteria</taxon>
        <taxon>Bacillati</taxon>
        <taxon>Actinomycetota</taxon>
        <taxon>Actinomycetes</taxon>
        <taxon>Pseudonocardiales</taxon>
        <taxon>Pseudonocardiaceae</taxon>
        <taxon>Actinoalloteichus</taxon>
        <taxon>Actinoalloteichus cyanogriseus</taxon>
    </lineage>
</organism>
<feature type="transmembrane region" description="Helical" evidence="1">
    <location>
        <begin position="181"/>
        <end position="208"/>
    </location>
</feature>
<reference evidence="3 4" key="2">
    <citation type="submission" date="2022-06" db="EMBL/GenBank/DDBJ databases">
        <title>Genomic Encyclopedia of Type Strains, Phase I: the one thousand microbial genomes (KMG-I) project.</title>
        <authorList>
            <person name="Kyrpides N."/>
        </authorList>
    </citation>
    <scope>NUCLEOTIDE SEQUENCE [LARGE SCALE GENOMIC DNA]</scope>
    <source>
        <strain evidence="3 4">DSM 43889</strain>
    </source>
</reference>
<accession>A0ABT1JQ14</accession>
<dbReference type="InterPro" id="IPR050039">
    <property type="entry name" value="MAB_1171c-like"/>
</dbReference>
<protein>
    <recommendedName>
        <fullName evidence="2">DUF6545 domain-containing protein</fullName>
    </recommendedName>
</protein>
<feature type="transmembrane region" description="Helical" evidence="1">
    <location>
        <begin position="6"/>
        <end position="22"/>
    </location>
</feature>
<proteinExistence type="predicted"/>
<feature type="transmembrane region" description="Helical" evidence="1">
    <location>
        <begin position="71"/>
        <end position="93"/>
    </location>
</feature>
<dbReference type="EMBL" id="AUBJ02000001">
    <property type="protein sequence ID" value="MCP2334228.1"/>
    <property type="molecule type" value="Genomic_DNA"/>
</dbReference>
<dbReference type="Pfam" id="PF20182">
    <property type="entry name" value="DUF6545"/>
    <property type="match status" value="1"/>
</dbReference>
<dbReference type="NCBIfam" id="NF042915">
    <property type="entry name" value="MAB_1171c_fam"/>
    <property type="match status" value="1"/>
</dbReference>
<reference evidence="3 4" key="1">
    <citation type="submission" date="2013-07" db="EMBL/GenBank/DDBJ databases">
        <authorList>
            <consortium name="DOE Joint Genome Institute"/>
            <person name="Reeve W."/>
            <person name="Huntemann M."/>
            <person name="Han J."/>
            <person name="Chen A."/>
            <person name="Kyrpides N."/>
            <person name="Mavromatis K."/>
            <person name="Markowitz V."/>
            <person name="Palaniappan K."/>
            <person name="Ivanova N."/>
            <person name="Schaumberg A."/>
            <person name="Pati A."/>
            <person name="Liolios K."/>
            <person name="Nordberg H.P."/>
            <person name="Cantor M.N."/>
            <person name="Hua S.X."/>
            <person name="Woyke T."/>
        </authorList>
    </citation>
    <scope>NUCLEOTIDE SEQUENCE [LARGE SCALE GENOMIC DNA]</scope>
    <source>
        <strain evidence="3 4">DSM 43889</strain>
    </source>
</reference>
<evidence type="ECO:0000313" key="3">
    <source>
        <dbReference type="EMBL" id="MCP2334228.1"/>
    </source>
</evidence>
<evidence type="ECO:0000313" key="4">
    <source>
        <dbReference type="Proteomes" id="UP000791080"/>
    </source>
</evidence>
<keyword evidence="1" id="KW-0472">Membrane</keyword>
<feature type="domain" description="DUF6545" evidence="2">
    <location>
        <begin position="250"/>
        <end position="397"/>
    </location>
</feature>
<feature type="transmembrane region" description="Helical" evidence="1">
    <location>
        <begin position="147"/>
        <end position="169"/>
    </location>
</feature>
<dbReference type="RefSeq" id="WP_026418467.1">
    <property type="nucleotide sequence ID" value="NZ_AUBJ02000001.1"/>
</dbReference>
<keyword evidence="4" id="KW-1185">Reference proteome</keyword>
<keyword evidence="1" id="KW-0812">Transmembrane</keyword>